<sequence>MQCLHHLQPDKAATDHSDMARMIMLQSSKDAIHVRDIAQGINMRAVDAGERRTDWRGPRAQQQLIVRLSPLFTGLQITD</sequence>
<dbReference type="EMBL" id="AGVO01000002">
    <property type="protein sequence ID" value="EHI54293.1"/>
    <property type="molecule type" value="Genomic_DNA"/>
</dbReference>
<accession>A0ABN0E548</accession>
<proteinExistence type="predicted"/>
<evidence type="ECO:0000313" key="1">
    <source>
        <dbReference type="EMBL" id="EHI54293.1"/>
    </source>
</evidence>
<name>A0ABN0E548_AERSS</name>
<organism evidence="1 2">
    <name type="scientific">Aeromonas salmonicida subsp. salmonicida 01-B526</name>
    <dbReference type="NCBI Taxonomy" id="1076135"/>
    <lineage>
        <taxon>Bacteria</taxon>
        <taxon>Pseudomonadati</taxon>
        <taxon>Pseudomonadota</taxon>
        <taxon>Gammaproteobacteria</taxon>
        <taxon>Aeromonadales</taxon>
        <taxon>Aeromonadaceae</taxon>
        <taxon>Aeromonas</taxon>
    </lineage>
</organism>
<dbReference type="Proteomes" id="UP000006428">
    <property type="component" value="Unassembled WGS sequence"/>
</dbReference>
<keyword evidence="2" id="KW-1185">Reference proteome</keyword>
<protein>
    <submittedName>
        <fullName evidence="1">Uncharacterized protein</fullName>
    </submittedName>
</protein>
<comment type="caution">
    <text evidence="1">The sequence shown here is derived from an EMBL/GenBank/DDBJ whole genome shotgun (WGS) entry which is preliminary data.</text>
</comment>
<reference evidence="1 2" key="1">
    <citation type="journal article" date="2012" name="Front. Microbiol.">
        <title>Draft Genome Sequence of the Virulent Strain 01-B526 of the Fish Pathogen Aeromonas salmonicida.</title>
        <authorList>
            <person name="Charette S.J."/>
            <person name="Brochu F."/>
            <person name="Boyle B."/>
            <person name="Filion G."/>
            <person name="Tanaka K.H."/>
            <person name="Derome N."/>
        </authorList>
    </citation>
    <scope>NUCLEOTIDE SEQUENCE [LARGE SCALE GENOMIC DNA]</scope>
    <source>
        <strain evidence="1 2">01-B526</strain>
    </source>
</reference>
<gene>
    <name evidence="1" type="ORF">IYQ_00882</name>
</gene>
<evidence type="ECO:0000313" key="2">
    <source>
        <dbReference type="Proteomes" id="UP000006428"/>
    </source>
</evidence>